<dbReference type="RefSeq" id="WP_006264000.1">
    <property type="nucleotide sequence ID" value="NZ_JH590838.1"/>
</dbReference>
<proteinExistence type="predicted"/>
<evidence type="ECO:0000313" key="1">
    <source>
        <dbReference type="EMBL" id="EHO09552.1"/>
    </source>
</evidence>
<accession>A0AAV3F1U6</accession>
<name>A0AAV3F1U6_9FLAO</name>
<reference evidence="1 2" key="1">
    <citation type="submission" date="2011-11" db="EMBL/GenBank/DDBJ databases">
        <title>The Genome Sequence of Myroides odoratimimus CIP 101113.</title>
        <authorList>
            <person name="Earl A."/>
            <person name="Ward D."/>
            <person name="Feldgarden M."/>
            <person name="Gevers D."/>
            <person name="Huys G."/>
            <person name="Young S.K."/>
            <person name="Zeng Q."/>
            <person name="Gargeya S."/>
            <person name="Fitzgerald M."/>
            <person name="Haas B."/>
            <person name="Abouelleil A."/>
            <person name="Alvarado L."/>
            <person name="Arachchi H.M."/>
            <person name="Berlin A."/>
            <person name="Brown A."/>
            <person name="Chapman S.B."/>
            <person name="Chen Z."/>
            <person name="Dunbar C."/>
            <person name="Freedman E."/>
            <person name="Gearin G."/>
            <person name="Goldberg J."/>
            <person name="Griggs A."/>
            <person name="Gujja S."/>
            <person name="Heiman D."/>
            <person name="Howarth C."/>
            <person name="Larson L."/>
            <person name="Lui A."/>
            <person name="MacDonald P.J.P."/>
            <person name="Montmayeur A."/>
            <person name="Murphy C."/>
            <person name="Neiman D."/>
            <person name="Pearson M."/>
            <person name="Priest M."/>
            <person name="Roberts A."/>
            <person name="Saif S."/>
            <person name="Shea T."/>
            <person name="Shenoy N."/>
            <person name="Sisk P."/>
            <person name="Stolte C."/>
            <person name="Sykes S."/>
            <person name="Wortman J."/>
            <person name="Nusbaum C."/>
            <person name="Birren B."/>
        </authorList>
    </citation>
    <scope>NUCLEOTIDE SEQUENCE [LARGE SCALE GENOMIC DNA]</scope>
    <source>
        <strain evidence="1 2">CIP 101113</strain>
    </source>
</reference>
<organism evidence="1 2">
    <name type="scientific">Myroides odoratimimus CIP 101113</name>
    <dbReference type="NCBI Taxonomy" id="883154"/>
    <lineage>
        <taxon>Bacteria</taxon>
        <taxon>Pseudomonadati</taxon>
        <taxon>Bacteroidota</taxon>
        <taxon>Flavobacteriia</taxon>
        <taxon>Flavobacteriales</taxon>
        <taxon>Flavobacteriaceae</taxon>
        <taxon>Myroides</taxon>
    </lineage>
</organism>
<dbReference type="EMBL" id="AGEE01000031">
    <property type="protein sequence ID" value="EHO09552.1"/>
    <property type="molecule type" value="Genomic_DNA"/>
</dbReference>
<protein>
    <submittedName>
        <fullName evidence="1">Uncharacterized protein</fullName>
    </submittedName>
</protein>
<dbReference type="Proteomes" id="UP000004834">
    <property type="component" value="Unassembled WGS sequence"/>
</dbReference>
<comment type="caution">
    <text evidence="1">The sequence shown here is derived from an EMBL/GenBank/DDBJ whole genome shotgun (WGS) entry which is preliminary data.</text>
</comment>
<dbReference type="AlphaFoldDB" id="A0AAV3F1U6"/>
<evidence type="ECO:0000313" key="2">
    <source>
        <dbReference type="Proteomes" id="UP000004834"/>
    </source>
</evidence>
<gene>
    <name evidence="1" type="ORF">HMPREF9715_02396</name>
</gene>
<sequence length="211" mass="24133">MKKANQQVLHALLSSEELACVLENTKDTIQEDAIFNFLLKNNVILQVDVNQANLDSDAISFLIHRMNTLGEEFIVNEKKLDKKVSKAIKKGKIQQEDSLSYMINQIRKKLPKSYTIFNLERGDEAYYIGVIKKKELKKLSKLTLDFGIFHKFTSEADKDPFYVINCSCGATFVWEIGQDDTPPTEGTCHNCGKSFFNDEGQPINEMKREKI</sequence>